<dbReference type="Gene3D" id="3.40.1010.10">
    <property type="entry name" value="Cobalt-precorrin-4 Transmethylase, Domain 1"/>
    <property type="match status" value="1"/>
</dbReference>
<keyword evidence="1 6" id="KW-0963">Cytoplasm</keyword>
<evidence type="ECO:0000256" key="6">
    <source>
        <dbReference type="HAMAP-Rule" id="MF_01877"/>
    </source>
</evidence>
<dbReference type="Pfam" id="PF00590">
    <property type="entry name" value="TP_methylase"/>
    <property type="match status" value="1"/>
</dbReference>
<dbReference type="EMBL" id="QXJK01000001">
    <property type="protein sequence ID" value="RIX36952.1"/>
    <property type="molecule type" value="Genomic_DNA"/>
</dbReference>
<keyword evidence="3 6" id="KW-0489">Methyltransferase</keyword>
<comment type="subcellular location">
    <subcellularLocation>
        <location evidence="6">Cytoplasm</location>
    </subcellularLocation>
</comment>
<dbReference type="EC" id="2.1.1.198" evidence="6"/>
<dbReference type="PANTHER" id="PTHR46111:SF1">
    <property type="entry name" value="RIBOSOMAL RNA SMALL SUBUNIT METHYLTRANSFERASE I"/>
    <property type="match status" value="1"/>
</dbReference>
<evidence type="ECO:0000259" key="7">
    <source>
        <dbReference type="Pfam" id="PF00590"/>
    </source>
</evidence>
<evidence type="ECO:0000256" key="3">
    <source>
        <dbReference type="ARBA" id="ARBA00022603"/>
    </source>
</evidence>
<comment type="catalytic activity">
    <reaction evidence="6">
        <text>cytidine(1402) in 16S rRNA + S-adenosyl-L-methionine = 2'-O-methylcytidine(1402) in 16S rRNA + S-adenosyl-L-homocysteine + H(+)</text>
        <dbReference type="Rhea" id="RHEA:42924"/>
        <dbReference type="Rhea" id="RHEA-COMP:10285"/>
        <dbReference type="Rhea" id="RHEA-COMP:10286"/>
        <dbReference type="ChEBI" id="CHEBI:15378"/>
        <dbReference type="ChEBI" id="CHEBI:57856"/>
        <dbReference type="ChEBI" id="CHEBI:59789"/>
        <dbReference type="ChEBI" id="CHEBI:74495"/>
        <dbReference type="ChEBI" id="CHEBI:82748"/>
        <dbReference type="EC" id="2.1.1.198"/>
    </reaction>
</comment>
<dbReference type="PIRSF" id="PIRSF005917">
    <property type="entry name" value="MTase_YraL"/>
    <property type="match status" value="1"/>
</dbReference>
<dbReference type="STRING" id="1451189.CFAL_08535"/>
<reference evidence="8 9" key="1">
    <citation type="submission" date="2018-09" db="EMBL/GenBank/DDBJ databases">
        <title>Optimization and identification of Corynebacterium falsenii FN1-14 from fish paste.</title>
        <authorList>
            <person name="Daroonpunt R."/>
            <person name="Tanasupawat S."/>
        </authorList>
    </citation>
    <scope>NUCLEOTIDE SEQUENCE [LARGE SCALE GENOMIC DNA]</scope>
    <source>
        <strain evidence="8 9">FN1-14</strain>
    </source>
</reference>
<dbReference type="GO" id="GO:0005737">
    <property type="term" value="C:cytoplasm"/>
    <property type="evidence" value="ECO:0007669"/>
    <property type="project" value="UniProtKB-SubCell"/>
</dbReference>
<dbReference type="InterPro" id="IPR014776">
    <property type="entry name" value="4pyrrole_Mease_sub2"/>
</dbReference>
<proteinExistence type="inferred from homology"/>
<protein>
    <recommendedName>
        <fullName evidence="6">Ribosomal RNA small subunit methyltransferase I</fullName>
        <ecNumber evidence="6">2.1.1.198</ecNumber>
    </recommendedName>
    <alternativeName>
        <fullName evidence="6">16S rRNA 2'-O-ribose C1402 methyltransferase</fullName>
    </alternativeName>
    <alternativeName>
        <fullName evidence="6">rRNA (cytidine-2'-O-)-methyltransferase RsmI</fullName>
    </alternativeName>
</protein>
<evidence type="ECO:0000256" key="1">
    <source>
        <dbReference type="ARBA" id="ARBA00022490"/>
    </source>
</evidence>
<dbReference type="GO" id="GO:0070677">
    <property type="term" value="F:rRNA (cytosine-2'-O-)-methyltransferase activity"/>
    <property type="evidence" value="ECO:0007669"/>
    <property type="project" value="UniProtKB-UniRule"/>
</dbReference>
<comment type="function">
    <text evidence="6">Catalyzes the 2'-O-methylation of the ribose of cytidine 1402 (C1402) in 16S rRNA.</text>
</comment>
<evidence type="ECO:0000256" key="2">
    <source>
        <dbReference type="ARBA" id="ARBA00022552"/>
    </source>
</evidence>
<evidence type="ECO:0000256" key="5">
    <source>
        <dbReference type="ARBA" id="ARBA00022691"/>
    </source>
</evidence>
<comment type="similarity">
    <text evidence="6">Belongs to the methyltransferase superfamily. RsmI family.</text>
</comment>
<dbReference type="NCBIfam" id="TIGR00096">
    <property type="entry name" value="16S rRNA (cytidine(1402)-2'-O)-methyltransferase"/>
    <property type="match status" value="1"/>
</dbReference>
<keyword evidence="4 6" id="KW-0808">Transferase</keyword>
<dbReference type="InterPro" id="IPR000878">
    <property type="entry name" value="4pyrrol_Mease"/>
</dbReference>
<dbReference type="InterPro" id="IPR035996">
    <property type="entry name" value="4pyrrol_Methylase_sf"/>
</dbReference>
<feature type="domain" description="Tetrapyrrole methylase" evidence="7">
    <location>
        <begin position="40"/>
        <end position="241"/>
    </location>
</feature>
<evidence type="ECO:0000313" key="8">
    <source>
        <dbReference type="EMBL" id="RIX36952.1"/>
    </source>
</evidence>
<dbReference type="Gene3D" id="3.30.950.10">
    <property type="entry name" value="Methyltransferase, Cobalt-precorrin-4 Transmethylase, Domain 2"/>
    <property type="match status" value="1"/>
</dbReference>
<dbReference type="FunFam" id="3.40.1010.10:FF:000007">
    <property type="entry name" value="Ribosomal RNA small subunit methyltransferase I"/>
    <property type="match status" value="1"/>
</dbReference>
<keyword evidence="5 6" id="KW-0949">S-adenosyl-L-methionine</keyword>
<dbReference type="CDD" id="cd11648">
    <property type="entry name" value="RsmI"/>
    <property type="match status" value="1"/>
</dbReference>
<accession>A0A418QAH9</accession>
<name>A0A418QAH9_9CORY</name>
<dbReference type="OrthoDB" id="9809084at2"/>
<evidence type="ECO:0000313" key="9">
    <source>
        <dbReference type="Proteomes" id="UP000285278"/>
    </source>
</evidence>
<dbReference type="AlphaFoldDB" id="A0A418QAH9"/>
<sequence length="315" mass="33057">MDEQARDDAGVSSETAGAAGVEGLLERAADQRRKYPGGRIVFAATPLGNPLDASIRLIDALGSADVIAAEDTRRTRALAASLGVSIHGQVISNFDHNEVQRAEQFVEMARSGKTVLLVTDAGMPAVSDPGFALVTAANEVGVPVTCLPGPSAVTTALALSGCAMGHFSFLGFVPRKEGARKDLFRQYAELPHAMCFFESPHRLAATLASAAEVFGADRMGAVCRELTKPYEEVKRGTLGELRDWAGGGVKGEICVVIDAAGEKTEAEIGALIEDLVAVVEARVSAGERLKSAAGDVAKEHGVSKRELYQAVLNAR</sequence>
<organism evidence="8 9">
    <name type="scientific">Corynebacterium falsenii</name>
    <dbReference type="NCBI Taxonomy" id="108486"/>
    <lineage>
        <taxon>Bacteria</taxon>
        <taxon>Bacillati</taxon>
        <taxon>Actinomycetota</taxon>
        <taxon>Actinomycetes</taxon>
        <taxon>Mycobacteriales</taxon>
        <taxon>Corynebacteriaceae</taxon>
        <taxon>Corynebacterium</taxon>
    </lineage>
</organism>
<keyword evidence="2 6" id="KW-0698">rRNA processing</keyword>
<gene>
    <name evidence="6 8" type="primary">rsmI</name>
    <name evidence="8" type="ORF">D3M95_00230</name>
</gene>
<dbReference type="PANTHER" id="PTHR46111">
    <property type="entry name" value="RIBOSOMAL RNA SMALL SUBUNIT METHYLTRANSFERASE I"/>
    <property type="match status" value="1"/>
</dbReference>
<keyword evidence="9" id="KW-1185">Reference proteome</keyword>
<dbReference type="HAMAP" id="MF_01877">
    <property type="entry name" value="16SrRNA_methyltr_I"/>
    <property type="match status" value="1"/>
</dbReference>
<dbReference type="Proteomes" id="UP000285278">
    <property type="component" value="Unassembled WGS sequence"/>
</dbReference>
<dbReference type="SUPFAM" id="SSF53790">
    <property type="entry name" value="Tetrapyrrole methylase"/>
    <property type="match status" value="1"/>
</dbReference>
<dbReference type="InterPro" id="IPR008189">
    <property type="entry name" value="rRNA_ssu_MeTfrase_I"/>
</dbReference>
<comment type="caution">
    <text evidence="8">The sequence shown here is derived from an EMBL/GenBank/DDBJ whole genome shotgun (WGS) entry which is preliminary data.</text>
</comment>
<evidence type="ECO:0000256" key="4">
    <source>
        <dbReference type="ARBA" id="ARBA00022679"/>
    </source>
</evidence>
<dbReference type="InterPro" id="IPR014777">
    <property type="entry name" value="4pyrrole_Mease_sub1"/>
</dbReference>